<keyword evidence="2" id="KW-1185">Reference proteome</keyword>
<evidence type="ECO:0000313" key="2">
    <source>
        <dbReference type="Proteomes" id="UP001163603"/>
    </source>
</evidence>
<dbReference type="Proteomes" id="UP001163603">
    <property type="component" value="Chromosome 13"/>
</dbReference>
<comment type="caution">
    <text evidence="1">The sequence shown here is derived from an EMBL/GenBank/DDBJ whole genome shotgun (WGS) entry which is preliminary data.</text>
</comment>
<protein>
    <submittedName>
        <fullName evidence="1">Uncharacterized protein</fullName>
    </submittedName>
</protein>
<sequence>MDMPYYVIGYSLEAERFFRQLILLFAVHRTSTSMFQFLASVCQTLGAAMTAGGFAVLIVLLFCGFVITHSSNAWVVEVSFLVSPLSYGEIGLSVNEFLAPRWQKLNANAAPGSSLQEKLAKIQGSQDSNEGKLVEEKSKNSPMKGDFNFLLPVGWSYFLNHLIGNISGCEEKKKLQLLSDVTSALRPAVHTALIGVSGAGKTTLLDCMAGRKTTGHIEGQINLLNLLIVSWLLSYKLIASHTKSKPAIPCSSIPLNQIERD</sequence>
<accession>A0ACC0XA13</accession>
<proteinExistence type="predicted"/>
<gene>
    <name evidence="1" type="ORF">Pint_21525</name>
</gene>
<name>A0ACC0XA13_9ROSI</name>
<dbReference type="EMBL" id="CM047748">
    <property type="protein sequence ID" value="KAJ0013527.1"/>
    <property type="molecule type" value="Genomic_DNA"/>
</dbReference>
<organism evidence="1 2">
    <name type="scientific">Pistacia integerrima</name>
    <dbReference type="NCBI Taxonomy" id="434235"/>
    <lineage>
        <taxon>Eukaryota</taxon>
        <taxon>Viridiplantae</taxon>
        <taxon>Streptophyta</taxon>
        <taxon>Embryophyta</taxon>
        <taxon>Tracheophyta</taxon>
        <taxon>Spermatophyta</taxon>
        <taxon>Magnoliopsida</taxon>
        <taxon>eudicotyledons</taxon>
        <taxon>Gunneridae</taxon>
        <taxon>Pentapetalae</taxon>
        <taxon>rosids</taxon>
        <taxon>malvids</taxon>
        <taxon>Sapindales</taxon>
        <taxon>Anacardiaceae</taxon>
        <taxon>Pistacia</taxon>
    </lineage>
</organism>
<evidence type="ECO:0000313" key="1">
    <source>
        <dbReference type="EMBL" id="KAJ0013527.1"/>
    </source>
</evidence>
<reference evidence="2" key="1">
    <citation type="journal article" date="2023" name="G3 (Bethesda)">
        <title>Genome assembly and association tests identify interacting loci associated with vigor, precocity, and sex in interspecific pistachio rootstocks.</title>
        <authorList>
            <person name="Palmer W."/>
            <person name="Jacygrad E."/>
            <person name="Sagayaradj S."/>
            <person name="Cavanaugh K."/>
            <person name="Han R."/>
            <person name="Bertier L."/>
            <person name="Beede B."/>
            <person name="Kafkas S."/>
            <person name="Golino D."/>
            <person name="Preece J."/>
            <person name="Michelmore R."/>
        </authorList>
    </citation>
    <scope>NUCLEOTIDE SEQUENCE [LARGE SCALE GENOMIC DNA]</scope>
</reference>